<organism evidence="4 5">
    <name type="scientific">Elasticomyces elasticus</name>
    <dbReference type="NCBI Taxonomy" id="574655"/>
    <lineage>
        <taxon>Eukaryota</taxon>
        <taxon>Fungi</taxon>
        <taxon>Dikarya</taxon>
        <taxon>Ascomycota</taxon>
        <taxon>Pezizomycotina</taxon>
        <taxon>Dothideomycetes</taxon>
        <taxon>Dothideomycetidae</taxon>
        <taxon>Mycosphaerellales</taxon>
        <taxon>Teratosphaeriaceae</taxon>
        <taxon>Elasticomyces</taxon>
    </lineage>
</organism>
<dbReference type="SUPFAM" id="SSF51735">
    <property type="entry name" value="NAD(P)-binding Rossmann-fold domains"/>
    <property type="match status" value="1"/>
</dbReference>
<evidence type="ECO:0000256" key="1">
    <source>
        <dbReference type="ARBA" id="ARBA00006484"/>
    </source>
</evidence>
<dbReference type="Gene3D" id="3.40.50.720">
    <property type="entry name" value="NAD(P)-binding Rossmann-like Domain"/>
    <property type="match status" value="1"/>
</dbReference>
<dbReference type="Pfam" id="PF00106">
    <property type="entry name" value="adh_short"/>
    <property type="match status" value="1"/>
</dbReference>
<dbReference type="InterPro" id="IPR002347">
    <property type="entry name" value="SDR_fam"/>
</dbReference>
<evidence type="ECO:0000256" key="2">
    <source>
        <dbReference type="ARBA" id="ARBA00023002"/>
    </source>
</evidence>
<name>A0AAN8A6N4_9PEZI</name>
<dbReference type="PANTHER" id="PTHR44229">
    <property type="entry name" value="15-HYDROXYPROSTAGLANDIN DEHYDROGENASE [NAD(+)]"/>
    <property type="match status" value="1"/>
</dbReference>
<dbReference type="GO" id="GO:0005737">
    <property type="term" value="C:cytoplasm"/>
    <property type="evidence" value="ECO:0007669"/>
    <property type="project" value="TreeGrafter"/>
</dbReference>
<dbReference type="PRINTS" id="PR00081">
    <property type="entry name" value="GDHRDH"/>
</dbReference>
<dbReference type="GO" id="GO:0016491">
    <property type="term" value="F:oxidoreductase activity"/>
    <property type="evidence" value="ECO:0007669"/>
    <property type="project" value="UniProtKB-KW"/>
</dbReference>
<gene>
    <name evidence="4" type="ORF">LTR97_000588</name>
</gene>
<reference evidence="4" key="1">
    <citation type="submission" date="2023-08" db="EMBL/GenBank/DDBJ databases">
        <title>Black Yeasts Isolated from many extreme environments.</title>
        <authorList>
            <person name="Coleine C."/>
            <person name="Stajich J.E."/>
            <person name="Selbmann L."/>
        </authorList>
    </citation>
    <scope>NUCLEOTIDE SEQUENCE</scope>
    <source>
        <strain evidence="4">CCFEE 5810</strain>
    </source>
</reference>
<dbReference type="Proteomes" id="UP001310594">
    <property type="component" value="Unassembled WGS sequence"/>
</dbReference>
<evidence type="ECO:0000256" key="3">
    <source>
        <dbReference type="RuleBase" id="RU000363"/>
    </source>
</evidence>
<dbReference type="InterPro" id="IPR036291">
    <property type="entry name" value="NAD(P)-bd_dom_sf"/>
</dbReference>
<evidence type="ECO:0000313" key="4">
    <source>
        <dbReference type="EMBL" id="KAK5708048.1"/>
    </source>
</evidence>
<proteinExistence type="inferred from homology"/>
<dbReference type="PANTHER" id="PTHR44229:SF4">
    <property type="entry name" value="15-HYDROXYPROSTAGLANDIN DEHYDROGENASE [NAD(+)]"/>
    <property type="match status" value="1"/>
</dbReference>
<dbReference type="AlphaFoldDB" id="A0AAN8A6N4"/>
<evidence type="ECO:0000313" key="5">
    <source>
        <dbReference type="Proteomes" id="UP001310594"/>
    </source>
</evidence>
<sequence length="307" mass="33003">MGPTSESRVAIVTGASVRYTSSSSHSLTTDTSQSGMGEALTRELVHRGWFVAMADIRESPALSAELGSKAEFYKTNVADYASQAATFSTVFRTHGRIDALCANAGICDKGSIFILNHRNKDEIPAAPDLTCTDVDWKGVVYGTQLSIHFMRKNPTPGGVIVATASIAAMHPHPSYPEYNGAKAAVLNFVRGSAEVLKLKENIRINCVMPGIVDTAIVPRQMLAAVDPASMTPVSNIVNTYIRLLDDETLTGQGIECSVDKQLPFPDPPLLNGVHTERAITVWEPLFKLMHGEVSGLEGAIPGDDFVM</sequence>
<keyword evidence="2" id="KW-0560">Oxidoreductase</keyword>
<protein>
    <submittedName>
        <fullName evidence="4">Uncharacterized protein</fullName>
    </submittedName>
</protein>
<comment type="similarity">
    <text evidence="1 3">Belongs to the short-chain dehydrogenases/reductases (SDR) family.</text>
</comment>
<comment type="caution">
    <text evidence="4">The sequence shown here is derived from an EMBL/GenBank/DDBJ whole genome shotgun (WGS) entry which is preliminary data.</text>
</comment>
<accession>A0AAN8A6N4</accession>
<dbReference type="PRINTS" id="PR00080">
    <property type="entry name" value="SDRFAMILY"/>
</dbReference>
<dbReference type="EMBL" id="JAVRQU010000001">
    <property type="protein sequence ID" value="KAK5708048.1"/>
    <property type="molecule type" value="Genomic_DNA"/>
</dbReference>